<accession>A0AAD8KVE9</accession>
<dbReference type="AlphaFoldDB" id="A0AAD8KVE9"/>
<dbReference type="EMBL" id="JAUHHV010000004">
    <property type="protein sequence ID" value="KAK1426475.1"/>
    <property type="molecule type" value="Genomic_DNA"/>
</dbReference>
<proteinExistence type="predicted"/>
<reference evidence="1" key="1">
    <citation type="journal article" date="2023" name="bioRxiv">
        <title>Improved chromosome-level genome assembly for marigold (Tagetes erecta).</title>
        <authorList>
            <person name="Jiang F."/>
            <person name="Yuan L."/>
            <person name="Wang S."/>
            <person name="Wang H."/>
            <person name="Xu D."/>
            <person name="Wang A."/>
            <person name="Fan W."/>
        </authorList>
    </citation>
    <scope>NUCLEOTIDE SEQUENCE</scope>
    <source>
        <strain evidence="1">WSJ</strain>
        <tissue evidence="1">Leaf</tissue>
    </source>
</reference>
<name>A0AAD8KVE9_TARER</name>
<dbReference type="Proteomes" id="UP001229421">
    <property type="component" value="Unassembled WGS sequence"/>
</dbReference>
<gene>
    <name evidence="1" type="ORF">QVD17_15149</name>
</gene>
<evidence type="ECO:0000313" key="2">
    <source>
        <dbReference type="Proteomes" id="UP001229421"/>
    </source>
</evidence>
<comment type="caution">
    <text evidence="1">The sequence shown here is derived from an EMBL/GenBank/DDBJ whole genome shotgun (WGS) entry which is preliminary data.</text>
</comment>
<protein>
    <submittedName>
        <fullName evidence="1">Uncharacterized protein</fullName>
    </submittedName>
</protein>
<keyword evidence="2" id="KW-1185">Reference proteome</keyword>
<evidence type="ECO:0000313" key="1">
    <source>
        <dbReference type="EMBL" id="KAK1426475.1"/>
    </source>
</evidence>
<organism evidence="1 2">
    <name type="scientific">Tagetes erecta</name>
    <name type="common">African marigold</name>
    <dbReference type="NCBI Taxonomy" id="13708"/>
    <lineage>
        <taxon>Eukaryota</taxon>
        <taxon>Viridiplantae</taxon>
        <taxon>Streptophyta</taxon>
        <taxon>Embryophyta</taxon>
        <taxon>Tracheophyta</taxon>
        <taxon>Spermatophyta</taxon>
        <taxon>Magnoliopsida</taxon>
        <taxon>eudicotyledons</taxon>
        <taxon>Gunneridae</taxon>
        <taxon>Pentapetalae</taxon>
        <taxon>asterids</taxon>
        <taxon>campanulids</taxon>
        <taxon>Asterales</taxon>
        <taxon>Asteraceae</taxon>
        <taxon>Asteroideae</taxon>
        <taxon>Heliantheae alliance</taxon>
        <taxon>Tageteae</taxon>
        <taxon>Tagetes</taxon>
    </lineage>
</organism>
<sequence>MDEPMRTWIQVNYTSCVMCGFEMESAYHELLTCYHVSLQGVYGYGRRIKQNLPLCCRTSFSTNFIKFFINSSIVPLSGSDLLLWEVVSEYYISSDRFLHFFQKCKAPTGRSRSERKSYTP</sequence>